<protein>
    <submittedName>
        <fullName evidence="2">Uncharacterized protein</fullName>
    </submittedName>
</protein>
<feature type="region of interest" description="Disordered" evidence="1">
    <location>
        <begin position="59"/>
        <end position="86"/>
    </location>
</feature>
<accession>A0A9P3PP79</accession>
<evidence type="ECO:0000313" key="2">
    <source>
        <dbReference type="EMBL" id="GLB39049.1"/>
    </source>
</evidence>
<organism evidence="2 3">
    <name type="scientific">Lyophyllum shimeji</name>
    <name type="common">Hon-shimeji</name>
    <name type="synonym">Tricholoma shimeji</name>
    <dbReference type="NCBI Taxonomy" id="47721"/>
    <lineage>
        <taxon>Eukaryota</taxon>
        <taxon>Fungi</taxon>
        <taxon>Dikarya</taxon>
        <taxon>Basidiomycota</taxon>
        <taxon>Agaricomycotina</taxon>
        <taxon>Agaricomycetes</taxon>
        <taxon>Agaricomycetidae</taxon>
        <taxon>Agaricales</taxon>
        <taxon>Tricholomatineae</taxon>
        <taxon>Lyophyllaceae</taxon>
        <taxon>Lyophyllum</taxon>
    </lineage>
</organism>
<gene>
    <name evidence="2" type="ORF">LshimejAT787_0602110</name>
</gene>
<comment type="caution">
    <text evidence="2">The sequence shown here is derived from an EMBL/GenBank/DDBJ whole genome shotgun (WGS) entry which is preliminary data.</text>
</comment>
<proteinExistence type="predicted"/>
<name>A0A9P3PP79_LYOSH</name>
<evidence type="ECO:0000313" key="3">
    <source>
        <dbReference type="Proteomes" id="UP001063166"/>
    </source>
</evidence>
<dbReference type="EMBL" id="BRPK01000006">
    <property type="protein sequence ID" value="GLB39049.1"/>
    <property type="molecule type" value="Genomic_DNA"/>
</dbReference>
<reference evidence="2" key="1">
    <citation type="submission" date="2022-07" db="EMBL/GenBank/DDBJ databases">
        <title>The genome of Lyophyllum shimeji provides insight into the initial evolution of ectomycorrhizal fungal genome.</title>
        <authorList>
            <person name="Kobayashi Y."/>
            <person name="Shibata T."/>
            <person name="Hirakawa H."/>
            <person name="Shigenobu S."/>
            <person name="Nishiyama T."/>
            <person name="Yamada A."/>
            <person name="Hasebe M."/>
            <person name="Kawaguchi M."/>
        </authorList>
    </citation>
    <scope>NUCLEOTIDE SEQUENCE</scope>
    <source>
        <strain evidence="2">AT787</strain>
    </source>
</reference>
<keyword evidence="3" id="KW-1185">Reference proteome</keyword>
<sequence>MGQSRRHRPASDSTKGLLVFPVRAGLDHSVVHGEVKCHPTSGLFSRSSAQYCTEIQNTPRTSRPDRLMTSRTRSRRLDICPPRRNAPPTLFRKRHVIAGAVLIADFLTDVGSAKGARSVDKGTPDRAVIRGVRTEAERDESAVRE</sequence>
<evidence type="ECO:0000256" key="1">
    <source>
        <dbReference type="SAM" id="MobiDB-lite"/>
    </source>
</evidence>
<dbReference type="Proteomes" id="UP001063166">
    <property type="component" value="Unassembled WGS sequence"/>
</dbReference>
<dbReference type="AlphaFoldDB" id="A0A9P3PP79"/>